<dbReference type="RefSeq" id="YP_009623594.1">
    <property type="nucleotide sequence ID" value="NC_042114.1"/>
</dbReference>
<evidence type="ECO:0000313" key="1">
    <source>
        <dbReference type="EMBL" id="CDS43813.1"/>
    </source>
</evidence>
<reference evidence="1 2" key="2">
    <citation type="submission" date="2014-06" db="EMBL/GenBank/DDBJ databases">
        <title>Estudios estructurales y funcionales de la lisozima Cpl-7, del bacteriofago Cp-7 de neumococo.</title>
        <authorList>
            <person name="Diez-Martinez R."/>
        </authorList>
    </citation>
    <scope>NUCLEOTIDE SEQUENCE [LARGE SCALE GENOMIC DNA]</scope>
</reference>
<organism evidence="1 2">
    <name type="scientific">Streptococcus phage Cp-7</name>
    <name type="common">Bacteriophage Cp-7</name>
    <dbReference type="NCBI Taxonomy" id="10748"/>
    <lineage>
        <taxon>Viruses</taxon>
        <taxon>Duplodnaviria</taxon>
        <taxon>Heunggongvirae</taxon>
        <taxon>Uroviricota</taxon>
        <taxon>Caudoviricetes</taxon>
        <taxon>Madridviridae</taxon>
        <taxon>Cepunavirus</taxon>
        <taxon>Cepunavirus Cp7</taxon>
    </lineage>
</organism>
<dbReference type="EMBL" id="LK392619">
    <property type="protein sequence ID" value="CDS43813.1"/>
    <property type="molecule type" value="Genomic_DNA"/>
</dbReference>
<accession>A0A068YG81</accession>
<dbReference type="KEGG" id="vg:40100400"/>
<name>A0A068YG81_BPCP7</name>
<reference evidence="1 2" key="1">
    <citation type="submission" date="2014-05" db="EMBL/GenBank/DDBJ databases">
        <authorList>
            <person name="Garcia E."/>
        </authorList>
    </citation>
    <scope>NUCLEOTIDE SEQUENCE [LARGE SCALE GENOMIC DNA]</scope>
</reference>
<proteinExistence type="predicted"/>
<dbReference type="Proteomes" id="UP000027387">
    <property type="component" value="Segment"/>
</dbReference>
<dbReference type="OrthoDB" id="17769at10239"/>
<protein>
    <submittedName>
        <fullName evidence="1">Neck protein</fullName>
    </submittedName>
</protein>
<sequence length="215" mass="24747">MTQTNTTATIATFLKSRYRNPVTGRLDGLALDENGDFLHYNTIIDQTYNELFKDMELVNGVSDNFKKEFCKHFYNREIGLETFARFQIALEEVLNNECFNLFKYLAEIRNKAIKDLNQSMNIDTVGNQKADGQALQIANTTPQERKEILFTERYGVIEYADNLVENHQKNNADTKSNVSGWSGSSLAERLQANAELKDIQFQIFNICDKLFLQVF</sequence>
<evidence type="ECO:0000313" key="2">
    <source>
        <dbReference type="Proteomes" id="UP000027387"/>
    </source>
</evidence>
<dbReference type="GeneID" id="40100400"/>
<keyword evidence="2" id="KW-1185">Reference proteome</keyword>
<organismHost>
    <name type="scientific">Streptococcus pneumoniae</name>
    <dbReference type="NCBI Taxonomy" id="1313"/>
</organismHost>